<keyword evidence="7" id="KW-0677">Repeat</keyword>
<dbReference type="InterPro" id="IPR038005">
    <property type="entry name" value="RX-like_CC"/>
</dbReference>
<evidence type="ECO:0000313" key="15">
    <source>
        <dbReference type="Proteomes" id="UP001161247"/>
    </source>
</evidence>
<evidence type="ECO:0000256" key="6">
    <source>
        <dbReference type="ARBA" id="ARBA00022667"/>
    </source>
</evidence>
<keyword evidence="5" id="KW-0433">Leucine-rich repeat</keyword>
<dbReference type="InterPro" id="IPR036388">
    <property type="entry name" value="WH-like_DNA-bd_sf"/>
</dbReference>
<dbReference type="CDD" id="cd14798">
    <property type="entry name" value="RX-CC_like"/>
    <property type="match status" value="1"/>
</dbReference>
<accession>A0AAV1DWP6</accession>
<keyword evidence="4" id="KW-0963">Cytoplasm</keyword>
<dbReference type="Pfam" id="PF23559">
    <property type="entry name" value="WHD_DRP"/>
    <property type="match status" value="1"/>
</dbReference>
<dbReference type="PRINTS" id="PR00364">
    <property type="entry name" value="DISEASERSIST"/>
</dbReference>
<protein>
    <submittedName>
        <fullName evidence="14">OLC1v1012796C1</fullName>
    </submittedName>
</protein>
<dbReference type="InterPro" id="IPR027417">
    <property type="entry name" value="P-loop_NTPase"/>
</dbReference>
<dbReference type="PANTHER" id="PTHR23155:SF1152">
    <property type="entry name" value="AAA+ ATPASE DOMAIN-CONTAINING PROTEIN"/>
    <property type="match status" value="1"/>
</dbReference>
<dbReference type="EMBL" id="OX459124">
    <property type="protein sequence ID" value="CAI9112356.1"/>
    <property type="molecule type" value="Genomic_DNA"/>
</dbReference>
<dbReference type="PANTHER" id="PTHR23155">
    <property type="entry name" value="DISEASE RESISTANCE PROTEIN RP"/>
    <property type="match status" value="1"/>
</dbReference>
<dbReference type="InterPro" id="IPR044974">
    <property type="entry name" value="Disease_R_plants"/>
</dbReference>
<sequence length="1271" mass="146305">MEKINYQTCLDPTIQVLDTVLLNLPVSNIPVDLISIIRKMIFDLKFFKMFLWGLSYWEEPEYDWHLRWAFQFHTLAPRLTKAAKKLVVDYKNVSRRRQEINWEIFGYDLREEIDAEFRPQAKELCIVLLNGSFKCKSCPLNHLKSFLEYARDTSSFVEFVFKNLEALLLPVDVFLSDTLKQQVAFIQSKLVEPGNFANSFNRSRTRVKNLDELISCGRTWVNQISCLAFLVWADGDNNERLPSTMEVLLSDLMQRTKRYIPGVVALFTENSVIPQLVASYIDFLLEDLVEPMAMEIETLREGMIFLHSLFVQPPVGFDLAQLYGIINELPSLVRLNHLKNLVEGIFKDKFSGFMQKSYRVYVQVKSIYNLRIKSHLSDFNPPKINALGFLDSLLETLKKMLDSQVNFIPFTKYQVEIVQQELASFRPFLMNNKEFPNESGELRDLWSQIVTTVYNARYITSMCSGNVFPVWYCIVGLPTFIEDIRFIKSTLVEKEDHHFCRNEIANAQAHDSSISLSQPATNSELAGAFIGFQEDVRSIIDHLLSKRDDLTIISISGMPGQGKTTLAKRVYNHPSVQHHFPKMVWSYVSRECTMRELLIKILRDLVDRDHESVLKLQDADLAERVWKRLRKVRYLIVMDDIWHVNLWHQVQLSFPNDRIGSRILFTTRNHDLASQTNLAFIPYPLRLLSDEESWELMKEKLFLSDGCPPELLGIGKLIANCCKGMPLAVCLIAAILSRIEQKLDLWNQLAETLKSHLASEECGDIIELSYKNLPDHLKPCFLYFGAFPRGENIRAKRLKFLWIAEGFIKNDNEMQSQENLANVYLSTLVSQSLVVVTERSSTGGIKKCNVHDLLYDLCLEKAVEEDFLHWENENKVIDLCHSLPPKFNHHRLCIGRSNPLIKPRPIATSKELPTSRVHSLLWFSHLGNPSFVSMTLSFRCFLESFKVLKILDLEGVLLGEGNQTEMVIMSSNLHLRYLALCLTGIMDLPPFTGLWNLEILIVDGTSVVSLPVSMWKMKSLRHVKVKFFRLQIEDFQENSFEADNIETLGTIFLPYHSITEGFLMKLLKLRNLNCFVEGDELHPLWFSMLKPLKQLEALRINGHYNKSSTLNFPKMENLKKLSLSGGQLPWSILSTIWKQLPNLEILKLLSYSCSGSTWDLEDGNFSKLKYLKLEFLDVEEIVFSACGEDTFPCLEELVLYGCHKLEEIPSEFGQVCTLNMIKVLGWCSSGAKRSAFEILKEQQEYNNDSFRISVDDYDAAVEPEGHGSIEA</sequence>
<keyword evidence="9" id="KW-0611">Plant defense</keyword>
<dbReference type="Pfam" id="PF00931">
    <property type="entry name" value="NB-ARC"/>
    <property type="match status" value="1"/>
</dbReference>
<evidence type="ECO:0000259" key="13">
    <source>
        <dbReference type="Pfam" id="PF23598"/>
    </source>
</evidence>
<dbReference type="Gene3D" id="3.40.50.300">
    <property type="entry name" value="P-loop containing nucleotide triphosphate hydrolases"/>
    <property type="match status" value="1"/>
</dbReference>
<evidence type="ECO:0000256" key="3">
    <source>
        <dbReference type="ARBA" id="ARBA00008894"/>
    </source>
</evidence>
<dbReference type="FunFam" id="1.10.10.10:FF:000322">
    <property type="entry name" value="Probable disease resistance protein At1g63360"/>
    <property type="match status" value="1"/>
</dbReference>
<dbReference type="GO" id="GO:0009626">
    <property type="term" value="P:plant-type hypersensitive response"/>
    <property type="evidence" value="ECO:0007669"/>
    <property type="project" value="UniProtKB-KW"/>
</dbReference>
<dbReference type="InterPro" id="IPR055414">
    <property type="entry name" value="LRR_R13L4/SHOC2-like"/>
</dbReference>
<evidence type="ECO:0000256" key="8">
    <source>
        <dbReference type="ARBA" id="ARBA00022741"/>
    </source>
</evidence>
<evidence type="ECO:0000256" key="7">
    <source>
        <dbReference type="ARBA" id="ARBA00022737"/>
    </source>
</evidence>
<keyword evidence="6" id="KW-0381">Hypersensitive response</keyword>
<organism evidence="14 15">
    <name type="scientific">Oldenlandia corymbosa var. corymbosa</name>
    <dbReference type="NCBI Taxonomy" id="529605"/>
    <lineage>
        <taxon>Eukaryota</taxon>
        <taxon>Viridiplantae</taxon>
        <taxon>Streptophyta</taxon>
        <taxon>Embryophyta</taxon>
        <taxon>Tracheophyta</taxon>
        <taxon>Spermatophyta</taxon>
        <taxon>Magnoliopsida</taxon>
        <taxon>eudicotyledons</taxon>
        <taxon>Gunneridae</taxon>
        <taxon>Pentapetalae</taxon>
        <taxon>asterids</taxon>
        <taxon>lamiids</taxon>
        <taxon>Gentianales</taxon>
        <taxon>Rubiaceae</taxon>
        <taxon>Rubioideae</taxon>
        <taxon>Spermacoceae</taxon>
        <taxon>Hedyotis-Oldenlandia complex</taxon>
        <taxon>Oldenlandia</taxon>
    </lineage>
</organism>
<evidence type="ECO:0000256" key="5">
    <source>
        <dbReference type="ARBA" id="ARBA00022614"/>
    </source>
</evidence>
<dbReference type="Gene3D" id="1.10.10.10">
    <property type="entry name" value="Winged helix-like DNA-binding domain superfamily/Winged helix DNA-binding domain"/>
    <property type="match status" value="1"/>
</dbReference>
<dbReference type="GO" id="GO:0005524">
    <property type="term" value="F:ATP binding"/>
    <property type="evidence" value="ECO:0007669"/>
    <property type="project" value="UniProtKB-KW"/>
</dbReference>
<dbReference type="GO" id="GO:0005737">
    <property type="term" value="C:cytoplasm"/>
    <property type="evidence" value="ECO:0007669"/>
    <property type="project" value="UniProtKB-SubCell"/>
</dbReference>
<evidence type="ECO:0000256" key="1">
    <source>
        <dbReference type="ARBA" id="ARBA00002074"/>
    </source>
</evidence>
<evidence type="ECO:0000256" key="9">
    <source>
        <dbReference type="ARBA" id="ARBA00022821"/>
    </source>
</evidence>
<feature type="domain" description="Disease resistance protein winged helix" evidence="12">
    <location>
        <begin position="787"/>
        <end position="858"/>
    </location>
</feature>
<evidence type="ECO:0000313" key="14">
    <source>
        <dbReference type="EMBL" id="CAI9112356.1"/>
    </source>
</evidence>
<dbReference type="SUPFAM" id="SSF52540">
    <property type="entry name" value="P-loop containing nucleoside triphosphate hydrolases"/>
    <property type="match status" value="1"/>
</dbReference>
<evidence type="ECO:0000256" key="10">
    <source>
        <dbReference type="ARBA" id="ARBA00022840"/>
    </source>
</evidence>
<dbReference type="GO" id="GO:0051607">
    <property type="term" value="P:defense response to virus"/>
    <property type="evidence" value="ECO:0007669"/>
    <property type="project" value="UniProtKB-ARBA"/>
</dbReference>
<feature type="domain" description="NB-ARC" evidence="11">
    <location>
        <begin position="533"/>
        <end position="702"/>
    </location>
</feature>
<evidence type="ECO:0000259" key="11">
    <source>
        <dbReference type="Pfam" id="PF00931"/>
    </source>
</evidence>
<reference evidence="14" key="1">
    <citation type="submission" date="2023-03" db="EMBL/GenBank/DDBJ databases">
        <authorList>
            <person name="Julca I."/>
        </authorList>
    </citation>
    <scope>NUCLEOTIDE SEQUENCE</scope>
</reference>
<proteinExistence type="inferred from homology"/>
<dbReference type="Gene3D" id="3.80.10.10">
    <property type="entry name" value="Ribonuclease Inhibitor"/>
    <property type="match status" value="1"/>
</dbReference>
<comment type="similarity">
    <text evidence="3">Belongs to the disease resistance NB-LRR family.</text>
</comment>
<name>A0AAV1DWP6_OLDCO</name>
<keyword evidence="8" id="KW-0547">Nucleotide-binding</keyword>
<keyword evidence="10" id="KW-0067">ATP-binding</keyword>
<evidence type="ECO:0000256" key="2">
    <source>
        <dbReference type="ARBA" id="ARBA00004496"/>
    </source>
</evidence>
<evidence type="ECO:0000259" key="12">
    <source>
        <dbReference type="Pfam" id="PF23559"/>
    </source>
</evidence>
<dbReference type="AlphaFoldDB" id="A0AAV1DWP6"/>
<dbReference type="InterPro" id="IPR058922">
    <property type="entry name" value="WHD_DRP"/>
</dbReference>
<dbReference type="FunFam" id="3.40.50.300:FF:001091">
    <property type="entry name" value="Probable disease resistance protein At1g61300"/>
    <property type="match status" value="1"/>
</dbReference>
<comment type="subcellular location">
    <subcellularLocation>
        <location evidence="2">Cytoplasm</location>
    </subcellularLocation>
</comment>
<dbReference type="Gene3D" id="1.10.8.430">
    <property type="entry name" value="Helical domain of apoptotic protease-activating factors"/>
    <property type="match status" value="1"/>
</dbReference>
<dbReference type="Proteomes" id="UP001161247">
    <property type="component" value="Chromosome 7"/>
</dbReference>
<keyword evidence="15" id="KW-1185">Reference proteome</keyword>
<dbReference type="InterPro" id="IPR042197">
    <property type="entry name" value="Apaf_helical"/>
</dbReference>
<gene>
    <name evidence="14" type="ORF">OLC1_LOCUS19570</name>
</gene>
<dbReference type="InterPro" id="IPR002182">
    <property type="entry name" value="NB-ARC"/>
</dbReference>
<comment type="function">
    <text evidence="1">Confers resistance to late blight (Phytophthora infestans) races carrying the avirulence gene Avr1. Resistance proteins guard the plant against pathogens that contain an appropriate avirulence protein via an indirect interaction with this avirulence protein. That triggers a defense system including the hypersensitive response, which restricts the pathogen growth.</text>
</comment>
<dbReference type="InterPro" id="IPR032675">
    <property type="entry name" value="LRR_dom_sf"/>
</dbReference>
<feature type="domain" description="Disease resistance R13L4/SHOC-2-like LRR" evidence="13">
    <location>
        <begin position="941"/>
        <end position="1203"/>
    </location>
</feature>
<dbReference type="GO" id="GO:0043531">
    <property type="term" value="F:ADP binding"/>
    <property type="evidence" value="ECO:0007669"/>
    <property type="project" value="InterPro"/>
</dbReference>
<dbReference type="Pfam" id="PF23598">
    <property type="entry name" value="LRR_14"/>
    <property type="match status" value="1"/>
</dbReference>
<dbReference type="SUPFAM" id="SSF52058">
    <property type="entry name" value="L domain-like"/>
    <property type="match status" value="1"/>
</dbReference>
<evidence type="ECO:0000256" key="4">
    <source>
        <dbReference type="ARBA" id="ARBA00022490"/>
    </source>
</evidence>